<evidence type="ECO:0000313" key="3">
    <source>
        <dbReference type="EMBL" id="CAG9989509.1"/>
    </source>
</evidence>
<dbReference type="EMBL" id="CABFNO020001467">
    <property type="protein sequence ID" value="CAG9989509.1"/>
    <property type="molecule type" value="Genomic_DNA"/>
</dbReference>
<dbReference type="Pfam" id="PF09362">
    <property type="entry name" value="DUF1996"/>
    <property type="match status" value="1"/>
</dbReference>
<protein>
    <recommendedName>
        <fullName evidence="2">DUF1996 domain-containing protein</fullName>
    </recommendedName>
</protein>
<keyword evidence="4" id="KW-1185">Reference proteome</keyword>
<dbReference type="InterPro" id="IPR018535">
    <property type="entry name" value="DUF1996"/>
</dbReference>
<evidence type="ECO:0000256" key="1">
    <source>
        <dbReference type="SAM" id="SignalP"/>
    </source>
</evidence>
<keyword evidence="1" id="KW-0732">Signal</keyword>
<proteinExistence type="predicted"/>
<dbReference type="PANTHER" id="PTHR43662">
    <property type="match status" value="1"/>
</dbReference>
<evidence type="ECO:0000259" key="2">
    <source>
        <dbReference type="Pfam" id="PF09362"/>
    </source>
</evidence>
<dbReference type="OrthoDB" id="74764at2759"/>
<sequence length="325" mass="35150">MLSTAKIALAVGLLAEAVHGYAQVNIMAPIFYKNIDPIVFPGSYSESHLHTFFGSDGVTANTKTSAELQSGCTNAENPNDLSVYWVPTLVYTKDGGSSYTPVPLFRFSAYYSLGDTQAEVPIPQNLRMLAGDASAQSASASPADAKVEWFCEGDSVALDANGFPKSTCSTHLQTLLYFPNCVDESTLEVAYKSRSYGTTNWCPKNMKSMPQLRFSIRYDLRKALPNGWSGTAPFKLACGNAYCSHGDFINGWTEESAKNMVAATASKQKFIAVEGSLGSTKPNCKPADSEPSKGTSDYAQSVALMGKRSVDSAGWTSRSRFARWF</sequence>
<reference evidence="3 4" key="2">
    <citation type="submission" date="2021-10" db="EMBL/GenBank/DDBJ databases">
        <authorList>
            <person name="Piombo E."/>
        </authorList>
    </citation>
    <scope>NUCLEOTIDE SEQUENCE [LARGE SCALE GENOMIC DNA]</scope>
</reference>
<organism evidence="3 4">
    <name type="scientific">Clonostachys byssicola</name>
    <dbReference type="NCBI Taxonomy" id="160290"/>
    <lineage>
        <taxon>Eukaryota</taxon>
        <taxon>Fungi</taxon>
        <taxon>Dikarya</taxon>
        <taxon>Ascomycota</taxon>
        <taxon>Pezizomycotina</taxon>
        <taxon>Sordariomycetes</taxon>
        <taxon>Hypocreomycetidae</taxon>
        <taxon>Hypocreales</taxon>
        <taxon>Bionectriaceae</taxon>
        <taxon>Clonostachys</taxon>
    </lineage>
</organism>
<feature type="chain" id="PRO_5040319953" description="DUF1996 domain-containing protein" evidence="1">
    <location>
        <begin position="21"/>
        <end position="325"/>
    </location>
</feature>
<feature type="domain" description="DUF1996" evidence="2">
    <location>
        <begin position="36"/>
        <end position="252"/>
    </location>
</feature>
<accession>A0A9N9UFD8</accession>
<name>A0A9N9UFD8_9HYPO</name>
<evidence type="ECO:0000313" key="4">
    <source>
        <dbReference type="Proteomes" id="UP000754883"/>
    </source>
</evidence>
<gene>
    <name evidence="3" type="ORF">CBYS24578_00005204</name>
</gene>
<reference evidence="4" key="1">
    <citation type="submission" date="2019-06" db="EMBL/GenBank/DDBJ databases">
        <authorList>
            <person name="Broberg M."/>
        </authorList>
    </citation>
    <scope>NUCLEOTIDE SEQUENCE [LARGE SCALE GENOMIC DNA]</scope>
</reference>
<dbReference type="Proteomes" id="UP000754883">
    <property type="component" value="Unassembled WGS sequence"/>
</dbReference>
<comment type="caution">
    <text evidence="3">The sequence shown here is derived from an EMBL/GenBank/DDBJ whole genome shotgun (WGS) entry which is preliminary data.</text>
</comment>
<feature type="signal peptide" evidence="1">
    <location>
        <begin position="1"/>
        <end position="20"/>
    </location>
</feature>
<dbReference type="PANTHER" id="PTHR43662:SF12">
    <property type="entry name" value="DUF1996 DOMAIN-CONTAINING PROTEIN-RELATED"/>
    <property type="match status" value="1"/>
</dbReference>
<dbReference type="AlphaFoldDB" id="A0A9N9UFD8"/>